<sequence>MPPFTGRNQARADTPRKDGTAIAWTVIVASVLLALPLYAATWVLIWIPFGAAVPPLVALVLTIFALVAIGRETSRPRGTSWPRRSAVAFLALLAAIGVWIAVLLPYWQWSDQGAP</sequence>
<gene>
    <name evidence="2" type="ORF">SAMN05443544_2248</name>
</gene>
<feature type="transmembrane region" description="Helical" evidence="1">
    <location>
        <begin position="21"/>
        <end position="39"/>
    </location>
</feature>
<proteinExistence type="predicted"/>
<evidence type="ECO:0000313" key="2">
    <source>
        <dbReference type="EMBL" id="SIO01867.1"/>
    </source>
</evidence>
<dbReference type="Proteomes" id="UP000184699">
    <property type="component" value="Unassembled WGS sequence"/>
</dbReference>
<organism evidence="2 3">
    <name type="scientific">Agromyces cerinus subsp. cerinus</name>
    <dbReference type="NCBI Taxonomy" id="232089"/>
    <lineage>
        <taxon>Bacteria</taxon>
        <taxon>Bacillati</taxon>
        <taxon>Actinomycetota</taxon>
        <taxon>Actinomycetes</taxon>
        <taxon>Micrococcales</taxon>
        <taxon>Microbacteriaceae</taxon>
        <taxon>Agromyces</taxon>
    </lineage>
</organism>
<evidence type="ECO:0000313" key="3">
    <source>
        <dbReference type="Proteomes" id="UP000184699"/>
    </source>
</evidence>
<dbReference type="AlphaFoldDB" id="A0A1N6G2Z3"/>
<keyword evidence="3" id="KW-1185">Reference proteome</keyword>
<dbReference type="OrthoDB" id="9891915at2"/>
<accession>A0A1N6G2Z3</accession>
<keyword evidence="1" id="KW-0812">Transmembrane</keyword>
<protein>
    <submittedName>
        <fullName evidence="2">Uncharacterized protein</fullName>
    </submittedName>
</protein>
<dbReference type="RefSeq" id="WP_074260447.1">
    <property type="nucleotide sequence ID" value="NZ_FSRJ01000003.1"/>
</dbReference>
<name>A0A1N6G2Z3_9MICO</name>
<keyword evidence="1" id="KW-0472">Membrane</keyword>
<evidence type="ECO:0000256" key="1">
    <source>
        <dbReference type="SAM" id="Phobius"/>
    </source>
</evidence>
<feature type="transmembrane region" description="Helical" evidence="1">
    <location>
        <begin position="45"/>
        <end position="67"/>
    </location>
</feature>
<feature type="transmembrane region" description="Helical" evidence="1">
    <location>
        <begin position="87"/>
        <end position="107"/>
    </location>
</feature>
<keyword evidence="1" id="KW-1133">Transmembrane helix</keyword>
<reference evidence="3" key="1">
    <citation type="submission" date="2016-11" db="EMBL/GenBank/DDBJ databases">
        <authorList>
            <person name="Varghese N."/>
            <person name="Submissions S."/>
        </authorList>
    </citation>
    <scope>NUCLEOTIDE SEQUENCE [LARGE SCALE GENOMIC DNA]</scope>
    <source>
        <strain evidence="3">DSM 8595</strain>
    </source>
</reference>
<dbReference type="STRING" id="232089.SAMN05443544_2248"/>
<dbReference type="EMBL" id="FSRJ01000003">
    <property type="protein sequence ID" value="SIO01867.1"/>
    <property type="molecule type" value="Genomic_DNA"/>
</dbReference>